<accession>F3ZW32</accession>
<dbReference type="Pfam" id="PF00496">
    <property type="entry name" value="SBP_bac_5"/>
    <property type="match status" value="1"/>
</dbReference>
<evidence type="ECO:0000313" key="4">
    <source>
        <dbReference type="EMBL" id="AEE96412.1"/>
    </source>
</evidence>
<feature type="chain" id="PRO_5039374681" evidence="2">
    <location>
        <begin position="25"/>
        <end position="652"/>
    </location>
</feature>
<dbReference type="PANTHER" id="PTHR30290:SF62">
    <property type="entry name" value="OLIGOPEPTIDE ABC TRANSPORTER, PERIPLASMIC OLIGOPEPTIDE-BINDING PROTEIN"/>
    <property type="match status" value="1"/>
</dbReference>
<feature type="region of interest" description="Disordered" evidence="1">
    <location>
        <begin position="29"/>
        <end position="57"/>
    </location>
</feature>
<organism evidence="4 5">
    <name type="scientific">Mahella australiensis (strain DSM 15567 / CIP 107919 / 50-1 BON)</name>
    <dbReference type="NCBI Taxonomy" id="697281"/>
    <lineage>
        <taxon>Bacteria</taxon>
        <taxon>Bacillati</taxon>
        <taxon>Bacillota</taxon>
        <taxon>Clostridia</taxon>
        <taxon>Thermoanaerobacterales</taxon>
        <taxon>Thermoanaerobacterales Family IV. Incertae Sedis</taxon>
        <taxon>Mahella</taxon>
    </lineage>
</organism>
<dbReference type="Gene3D" id="3.10.105.10">
    <property type="entry name" value="Dipeptide-binding Protein, Domain 3"/>
    <property type="match status" value="1"/>
</dbReference>
<dbReference type="PROSITE" id="PS51257">
    <property type="entry name" value="PROKAR_LIPOPROTEIN"/>
    <property type="match status" value="1"/>
</dbReference>
<dbReference type="OrthoDB" id="9772924at2"/>
<dbReference type="InterPro" id="IPR000914">
    <property type="entry name" value="SBP_5_dom"/>
</dbReference>
<sequence>MRHRMPLSRCLIAMTLLLSILLMACQSTDNGETSSADQHTKGDTEQSEAVSADGEQARFKESPILAEKVKAGGLHSIEQRLPKDPKLTNELPPDILKYEIGSYGGTLRTVRTEPESDNTVFVAMNEPLLNTPGLLGQEITPNVLKGYEASSDQKEFTFHMREGLKWSDGQPVTVNDVKFAIEDVLFNQELTPIFPTWLKSGGNISGMPMKFSVIDDCTFKIHFDEPYGGFPLQLAVEGWRGYTDLLKPEHFLKNYHIKYTPLEQLEPKIKEAGFAKDDWVSLFNKVDITNWEVTTPQAIGFPALTPWLLTEINKDTYIYKRNPYYFKVDARGNQLPYIDEISSVFVQNLEMATMKFLGGEVDHSYEFATPAKLPLYKENESKGGYKTYVNTKLHRTATDIFINLTNDDPVWRQVVQDVRFRKALNYALDKEEIADSIYYGLAEPADIEDTTFDLEKGKKLLEEMGMKKGSDGLRLGPDGKRFTIHFEVAPLMSDTVPFAQLAVEQLKRLDLDVSLKVIDSSLWGQRNSANELQATVAFAPGPVMWMRAEWGQDKWALLWNRWWISNGKEGEEPPENVKEFFEMMDGIRALPPDQARKNAQAMAANMKENLWYLISTQNVIQPVCVNAKIANFTDSGFAIAQNFAAEQWFFKK</sequence>
<dbReference type="PANTHER" id="PTHR30290">
    <property type="entry name" value="PERIPLASMIC BINDING COMPONENT OF ABC TRANSPORTER"/>
    <property type="match status" value="1"/>
</dbReference>
<feature type="domain" description="Solute-binding protein family 5" evidence="3">
    <location>
        <begin position="138"/>
        <end position="536"/>
    </location>
</feature>
<dbReference type="eggNOG" id="COG0747">
    <property type="taxonomic scope" value="Bacteria"/>
</dbReference>
<proteinExistence type="predicted"/>
<dbReference type="SUPFAM" id="SSF53850">
    <property type="entry name" value="Periplasmic binding protein-like II"/>
    <property type="match status" value="1"/>
</dbReference>
<feature type="signal peptide" evidence="2">
    <location>
        <begin position="1"/>
        <end position="24"/>
    </location>
</feature>
<protein>
    <submittedName>
        <fullName evidence="4">Extracellular solute-binding protein family 5</fullName>
    </submittedName>
</protein>
<dbReference type="Proteomes" id="UP000008457">
    <property type="component" value="Chromosome"/>
</dbReference>
<evidence type="ECO:0000256" key="2">
    <source>
        <dbReference type="SAM" id="SignalP"/>
    </source>
</evidence>
<gene>
    <name evidence="4" type="ordered locus">Mahau_1216</name>
</gene>
<dbReference type="RefSeq" id="WP_013780842.1">
    <property type="nucleotide sequence ID" value="NC_015520.1"/>
</dbReference>
<name>F3ZW32_MAHA5</name>
<evidence type="ECO:0000259" key="3">
    <source>
        <dbReference type="Pfam" id="PF00496"/>
    </source>
</evidence>
<keyword evidence="2" id="KW-0732">Signal</keyword>
<dbReference type="KEGG" id="mas:Mahau_1216"/>
<dbReference type="EMBL" id="CP002360">
    <property type="protein sequence ID" value="AEE96412.1"/>
    <property type="molecule type" value="Genomic_DNA"/>
</dbReference>
<reference evidence="5" key="1">
    <citation type="submission" date="2010-11" db="EMBL/GenBank/DDBJ databases">
        <title>The complete genome of Mahella australiensis DSM 15567.</title>
        <authorList>
            <consortium name="US DOE Joint Genome Institute (JGI-PGF)"/>
            <person name="Lucas S."/>
            <person name="Copeland A."/>
            <person name="Lapidus A."/>
            <person name="Bruce D."/>
            <person name="Goodwin L."/>
            <person name="Pitluck S."/>
            <person name="Kyrpides N."/>
            <person name="Mavromatis K."/>
            <person name="Pagani I."/>
            <person name="Ivanova N."/>
            <person name="Teshima H."/>
            <person name="Brettin T."/>
            <person name="Detter J.C."/>
            <person name="Han C."/>
            <person name="Tapia R."/>
            <person name="Land M."/>
            <person name="Hauser L."/>
            <person name="Markowitz V."/>
            <person name="Cheng J.-F."/>
            <person name="Hugenholtz P."/>
            <person name="Woyke T."/>
            <person name="Wu D."/>
            <person name="Spring S."/>
            <person name="Pukall R."/>
            <person name="Steenblock K."/>
            <person name="Schneider S."/>
            <person name="Klenk H.-P."/>
            <person name="Eisen J.A."/>
        </authorList>
    </citation>
    <scope>NUCLEOTIDE SEQUENCE [LARGE SCALE GENOMIC DNA]</scope>
    <source>
        <strain evidence="5">DSM 15567 / CIP 107919 / 50-1 BON</strain>
    </source>
</reference>
<dbReference type="Gene3D" id="3.40.190.10">
    <property type="entry name" value="Periplasmic binding protein-like II"/>
    <property type="match status" value="1"/>
</dbReference>
<dbReference type="GO" id="GO:1904680">
    <property type="term" value="F:peptide transmembrane transporter activity"/>
    <property type="evidence" value="ECO:0007669"/>
    <property type="project" value="TreeGrafter"/>
</dbReference>
<reference evidence="4 5" key="2">
    <citation type="journal article" date="2011" name="Stand. Genomic Sci.">
        <title>Complete genome sequence of Mahella australiensis type strain (50-1 BON).</title>
        <authorList>
            <person name="Sikorski J."/>
            <person name="Teshima H."/>
            <person name="Nolan M."/>
            <person name="Lucas S."/>
            <person name="Hammon N."/>
            <person name="Deshpande S."/>
            <person name="Cheng J.F."/>
            <person name="Pitluck S."/>
            <person name="Liolios K."/>
            <person name="Pagani I."/>
            <person name="Ivanova N."/>
            <person name="Huntemann M."/>
            <person name="Mavromatis K."/>
            <person name="Ovchinikova G."/>
            <person name="Pati A."/>
            <person name="Tapia R."/>
            <person name="Han C."/>
            <person name="Goodwin L."/>
            <person name="Chen A."/>
            <person name="Palaniappan K."/>
            <person name="Land M."/>
            <person name="Hauser L."/>
            <person name="Ngatchou-Djao O.D."/>
            <person name="Rohde M."/>
            <person name="Pukall R."/>
            <person name="Spring S."/>
            <person name="Abt B."/>
            <person name="Goker M."/>
            <person name="Detter J.C."/>
            <person name="Woyke T."/>
            <person name="Bristow J."/>
            <person name="Markowitz V."/>
            <person name="Hugenholtz P."/>
            <person name="Eisen J.A."/>
            <person name="Kyrpides N.C."/>
            <person name="Klenk H.P."/>
            <person name="Lapidus A."/>
        </authorList>
    </citation>
    <scope>NUCLEOTIDE SEQUENCE [LARGE SCALE GENOMIC DNA]</scope>
    <source>
        <strain evidence="5">DSM 15567 / CIP 107919 / 50-1 BON</strain>
    </source>
</reference>
<evidence type="ECO:0000313" key="5">
    <source>
        <dbReference type="Proteomes" id="UP000008457"/>
    </source>
</evidence>
<evidence type="ECO:0000256" key="1">
    <source>
        <dbReference type="SAM" id="MobiDB-lite"/>
    </source>
</evidence>
<keyword evidence="5" id="KW-1185">Reference proteome</keyword>
<dbReference type="CDD" id="cd08500">
    <property type="entry name" value="PBP2_NikA_DppA_OppA_like_4"/>
    <property type="match status" value="1"/>
</dbReference>
<dbReference type="HOGENOM" id="CLU_017028_8_2_9"/>
<dbReference type="InterPro" id="IPR039424">
    <property type="entry name" value="SBP_5"/>
</dbReference>
<dbReference type="AlphaFoldDB" id="F3ZW32"/>
<dbReference type="STRING" id="697281.Mahau_1216"/>
<dbReference type="GO" id="GO:0015833">
    <property type="term" value="P:peptide transport"/>
    <property type="evidence" value="ECO:0007669"/>
    <property type="project" value="TreeGrafter"/>
</dbReference>